<evidence type="ECO:0000256" key="1">
    <source>
        <dbReference type="ARBA" id="ARBA00002869"/>
    </source>
</evidence>
<gene>
    <name evidence="8" type="primary">hemC</name>
    <name evidence="11" type="ORF">Trichorick_01083</name>
</gene>
<dbReference type="EC" id="2.5.1.61" evidence="8"/>
<dbReference type="CDD" id="cd13647">
    <property type="entry name" value="PBP2_PBGD_2"/>
    <property type="match status" value="1"/>
</dbReference>
<reference evidence="11 12" key="1">
    <citation type="submission" date="2022-10" db="EMBL/GenBank/DDBJ databases">
        <title>Host association and intracellularity evolved multiple times independently in the Rickettsiales.</title>
        <authorList>
            <person name="Castelli M."/>
            <person name="Nardi T."/>
            <person name="Gammuto L."/>
            <person name="Bellinzona G."/>
            <person name="Sabaneyeva E."/>
            <person name="Potekhin A."/>
            <person name="Serra V."/>
            <person name="Petroni G."/>
            <person name="Sassera D."/>
        </authorList>
    </citation>
    <scope>NUCLEOTIDE SEQUENCE [LARGE SCALE GENOMIC DNA]</scope>
    <source>
        <strain evidence="11 12">Kr 154-4</strain>
    </source>
</reference>
<evidence type="ECO:0000256" key="5">
    <source>
        <dbReference type="ARBA" id="ARBA00022679"/>
    </source>
</evidence>
<keyword evidence="6 8" id="KW-0627">Porphyrin biosynthesis</keyword>
<evidence type="ECO:0000256" key="3">
    <source>
        <dbReference type="ARBA" id="ARBA00005638"/>
    </source>
</evidence>
<dbReference type="PRINTS" id="PR00151">
    <property type="entry name" value="PORPHBDMNASE"/>
</dbReference>
<feature type="modified residue" description="S-(dipyrrolylmethanemethyl)cysteine" evidence="8">
    <location>
        <position position="240"/>
    </location>
</feature>
<feature type="domain" description="Porphobilinogen deaminase C-terminal" evidence="10">
    <location>
        <begin position="226"/>
        <end position="293"/>
    </location>
</feature>
<proteinExistence type="inferred from homology"/>
<dbReference type="PANTHER" id="PTHR11557:SF0">
    <property type="entry name" value="PORPHOBILINOGEN DEAMINASE"/>
    <property type="match status" value="1"/>
</dbReference>
<dbReference type="InterPro" id="IPR022417">
    <property type="entry name" value="Porphobilin_deaminase_N"/>
</dbReference>
<dbReference type="Proteomes" id="UP001326613">
    <property type="component" value="Chromosome"/>
</dbReference>
<dbReference type="InterPro" id="IPR000860">
    <property type="entry name" value="HemC"/>
</dbReference>
<comment type="function">
    <text evidence="1 8">Tetrapolymerization of the monopyrrole PBG into the hydroxymethylbilane pre-uroporphyrinogen in several discrete steps.</text>
</comment>
<comment type="miscellaneous">
    <text evidence="8">The porphobilinogen subunits are added to the dipyrromethane group.</text>
</comment>
<dbReference type="RefSeq" id="WP_323737973.1">
    <property type="nucleotide sequence ID" value="NZ_CP112932.1"/>
</dbReference>
<dbReference type="HAMAP" id="MF_00260">
    <property type="entry name" value="Porphobil_deam"/>
    <property type="match status" value="1"/>
</dbReference>
<protein>
    <recommendedName>
        <fullName evidence="8">Porphobilinogen deaminase</fullName>
        <shortName evidence="8">PBG</shortName>
        <ecNumber evidence="8">2.5.1.61</ecNumber>
    </recommendedName>
    <alternativeName>
        <fullName evidence="8">Hydroxymethylbilane synthase</fullName>
        <shortName evidence="8">HMBS</shortName>
    </alternativeName>
    <alternativeName>
        <fullName evidence="8">Pre-uroporphyrinogen synthase</fullName>
    </alternativeName>
</protein>
<dbReference type="PANTHER" id="PTHR11557">
    <property type="entry name" value="PORPHOBILINOGEN DEAMINASE"/>
    <property type="match status" value="1"/>
</dbReference>
<dbReference type="PROSITE" id="PS00533">
    <property type="entry name" value="PORPHOBILINOGEN_DEAM"/>
    <property type="match status" value="1"/>
</dbReference>
<evidence type="ECO:0000256" key="6">
    <source>
        <dbReference type="ARBA" id="ARBA00023244"/>
    </source>
</evidence>
<evidence type="ECO:0000256" key="8">
    <source>
        <dbReference type="HAMAP-Rule" id="MF_00260"/>
    </source>
</evidence>
<evidence type="ECO:0000256" key="2">
    <source>
        <dbReference type="ARBA" id="ARBA00004735"/>
    </source>
</evidence>
<dbReference type="Pfam" id="PF01379">
    <property type="entry name" value="Porphobil_deam"/>
    <property type="match status" value="1"/>
</dbReference>
<dbReference type="NCBIfam" id="TIGR00212">
    <property type="entry name" value="hemC"/>
    <property type="match status" value="1"/>
</dbReference>
<dbReference type="EMBL" id="CP112932">
    <property type="protein sequence ID" value="WPY01178.1"/>
    <property type="molecule type" value="Genomic_DNA"/>
</dbReference>
<name>A0ABZ0UW17_9RICK</name>
<comment type="pathway">
    <text evidence="2">Porphyrin-containing compound metabolism; protoporphyrin-IX biosynthesis; coproporphyrinogen-III from 5-aminolevulinate: step 2/4.</text>
</comment>
<dbReference type="InterPro" id="IPR022418">
    <property type="entry name" value="Porphobilinogen_deaminase_C"/>
</dbReference>
<comment type="similarity">
    <text evidence="3 8">Belongs to the HMBS family.</text>
</comment>
<evidence type="ECO:0000259" key="9">
    <source>
        <dbReference type="Pfam" id="PF01379"/>
    </source>
</evidence>
<dbReference type="InterPro" id="IPR022419">
    <property type="entry name" value="Porphobilin_deaminase_cofac_BS"/>
</dbReference>
<comment type="cofactor">
    <cofactor evidence="8">
        <name>dipyrromethane</name>
        <dbReference type="ChEBI" id="CHEBI:60342"/>
    </cofactor>
    <text evidence="8">Binds 1 dipyrromethane group covalently.</text>
</comment>
<dbReference type="Pfam" id="PF03900">
    <property type="entry name" value="Porphobil_deamC"/>
    <property type="match status" value="1"/>
</dbReference>
<evidence type="ECO:0000256" key="4">
    <source>
        <dbReference type="ARBA" id="ARBA00011245"/>
    </source>
</evidence>
<evidence type="ECO:0000313" key="12">
    <source>
        <dbReference type="Proteomes" id="UP001326613"/>
    </source>
</evidence>
<dbReference type="Gene3D" id="3.30.160.40">
    <property type="entry name" value="Porphobilinogen deaminase, C-terminal domain"/>
    <property type="match status" value="1"/>
</dbReference>
<dbReference type="SUPFAM" id="SSF53850">
    <property type="entry name" value="Periplasmic binding protein-like II"/>
    <property type="match status" value="1"/>
</dbReference>
<dbReference type="SUPFAM" id="SSF54782">
    <property type="entry name" value="Porphobilinogen deaminase (hydroxymethylbilane synthase), C-terminal domain"/>
    <property type="match status" value="1"/>
</dbReference>
<dbReference type="Gene3D" id="3.40.190.10">
    <property type="entry name" value="Periplasmic binding protein-like II"/>
    <property type="match status" value="2"/>
</dbReference>
<accession>A0ABZ0UW17</accession>
<evidence type="ECO:0000256" key="7">
    <source>
        <dbReference type="ARBA" id="ARBA00048169"/>
    </source>
</evidence>
<comment type="catalytic activity">
    <reaction evidence="7 8">
        <text>4 porphobilinogen + H2O = hydroxymethylbilane + 4 NH4(+)</text>
        <dbReference type="Rhea" id="RHEA:13185"/>
        <dbReference type="ChEBI" id="CHEBI:15377"/>
        <dbReference type="ChEBI" id="CHEBI:28938"/>
        <dbReference type="ChEBI" id="CHEBI:57845"/>
        <dbReference type="ChEBI" id="CHEBI:58126"/>
        <dbReference type="EC" id="2.5.1.61"/>
    </reaction>
</comment>
<keyword evidence="12" id="KW-1185">Reference proteome</keyword>
<feature type="domain" description="Porphobilinogen deaminase N-terminal" evidence="9">
    <location>
        <begin position="3"/>
        <end position="211"/>
    </location>
</feature>
<organism evidence="11 12">
    <name type="scientific">Candidatus Trichorickettsia mobilis</name>
    <dbReference type="NCBI Taxonomy" id="1346319"/>
    <lineage>
        <taxon>Bacteria</taxon>
        <taxon>Pseudomonadati</taxon>
        <taxon>Pseudomonadota</taxon>
        <taxon>Alphaproteobacteria</taxon>
        <taxon>Rickettsiales</taxon>
        <taxon>Rickettsiaceae</taxon>
        <taxon>Rickettsieae</taxon>
        <taxon>Candidatus Trichorickettsia</taxon>
    </lineage>
</organism>
<evidence type="ECO:0000313" key="11">
    <source>
        <dbReference type="EMBL" id="WPY01178.1"/>
    </source>
</evidence>
<comment type="subunit">
    <text evidence="4 8">Monomer.</text>
</comment>
<dbReference type="InterPro" id="IPR036803">
    <property type="entry name" value="Porphobilinogen_deaminase_C_sf"/>
</dbReference>
<keyword evidence="5 8" id="KW-0808">Transferase</keyword>
<dbReference type="PIRSF" id="PIRSF001438">
    <property type="entry name" value="4pyrrol_synth_OHMeBilane_synth"/>
    <property type="match status" value="1"/>
</dbReference>
<evidence type="ECO:0000259" key="10">
    <source>
        <dbReference type="Pfam" id="PF03900"/>
    </source>
</evidence>
<sequence>MIIRIGTRKSRLALIQTDLVVQQIKSHYPEVKCEIVAITTTGDMILDRPLYEIGGKALFLKEIETALLNNKIDIAVHSLKDVPGQLPSGLVLGAVLAREEANDVLISLKASSIKELPKHAIVGTSSVRRKIFLQNLRPDLNIVNFRGNVESRLNKLMQGEVDATILALAGLKRLDIFNDNYCHIIPIEQMLPAVGQGVVAVEVREDDGLMQEVCDKIQHHATWQLTQLERAFMRYLDASCKTPLAAHAVAIGQDQMHAYFMLADIQGDNVLFHQQQGKISEAFDIGIANAKQLSEYLCC</sequence>